<evidence type="ECO:0000256" key="9">
    <source>
        <dbReference type="SAM" id="MobiDB-lite"/>
    </source>
</evidence>
<organism evidence="11 12">
    <name type="scientific">Mesorhabditis belari</name>
    <dbReference type="NCBI Taxonomy" id="2138241"/>
    <lineage>
        <taxon>Eukaryota</taxon>
        <taxon>Metazoa</taxon>
        <taxon>Ecdysozoa</taxon>
        <taxon>Nematoda</taxon>
        <taxon>Chromadorea</taxon>
        <taxon>Rhabditida</taxon>
        <taxon>Rhabditina</taxon>
        <taxon>Rhabditomorpha</taxon>
        <taxon>Rhabditoidea</taxon>
        <taxon>Rhabditidae</taxon>
        <taxon>Mesorhabditinae</taxon>
        <taxon>Mesorhabditis</taxon>
    </lineage>
</organism>
<keyword evidence="6" id="KW-0333">Golgi apparatus</keyword>
<evidence type="ECO:0000313" key="12">
    <source>
        <dbReference type="WBParaSite" id="MBELARI_LOCUS4723"/>
    </source>
</evidence>
<proteinExistence type="inferred from homology"/>
<feature type="domain" description="COG4 transport protein middle alpha-helical bundle" evidence="10">
    <location>
        <begin position="224"/>
        <end position="547"/>
    </location>
</feature>
<dbReference type="Pfam" id="PF08318">
    <property type="entry name" value="COG4_m"/>
    <property type="match status" value="1"/>
</dbReference>
<feature type="compositionally biased region" description="Basic and acidic residues" evidence="9">
    <location>
        <begin position="34"/>
        <end position="46"/>
    </location>
</feature>
<dbReference type="GO" id="GO:0017119">
    <property type="term" value="C:Golgi transport complex"/>
    <property type="evidence" value="ECO:0007669"/>
    <property type="project" value="TreeGrafter"/>
</dbReference>
<accession>A0AAF3FCM6</accession>
<dbReference type="GO" id="GO:0015031">
    <property type="term" value="P:protein transport"/>
    <property type="evidence" value="ECO:0007669"/>
    <property type="project" value="UniProtKB-KW"/>
</dbReference>
<dbReference type="InterPro" id="IPR048680">
    <property type="entry name" value="COG4_N"/>
</dbReference>
<dbReference type="PANTHER" id="PTHR24016">
    <property type="entry name" value="CONSERVED OLIGOMERIC GOLGI COMPLEX SUBUNIT 4"/>
    <property type="match status" value="1"/>
</dbReference>
<dbReference type="PANTHER" id="PTHR24016:SF0">
    <property type="entry name" value="CONSERVED OLIGOMERIC GOLGI COMPLEX SUBUNIT 4"/>
    <property type="match status" value="1"/>
</dbReference>
<dbReference type="Proteomes" id="UP000887575">
    <property type="component" value="Unassembled WGS sequence"/>
</dbReference>
<dbReference type="GO" id="GO:0000139">
    <property type="term" value="C:Golgi membrane"/>
    <property type="evidence" value="ECO:0007669"/>
    <property type="project" value="UniProtKB-SubCell"/>
</dbReference>
<sequence>MSIEPSSHRKINGEVTIANDFQKAKPTPIIQSESVRKPTQKSESRRRNANRNASDEPNPFGIDFSERIAQLRSELDLKHREEARLIKEINDKMSQTNSGSVDLNRAFGLAVSRLNNALLLVETDTKQLANTLKVNSKLADSISSKVSSLDEAKTRVVECLQLAGDMRDLGVSSEQVDAAISGEDFEQAAHHIHRFLTLDKAVFQLRDSSDKEAGQSIKQSYDILTTATARLKEVITRRLNDAVERNDDVQIKRFVRLFPLINEHFTGLEIFGHYVSKQIAKLGDESIKVMKAGGTSDRLDVLYSDTLIRFFDGVALIIETSDKIIANGYGPERYLEYIKILQNEIDKTAQNVVKDFIKSRQWDRIAKTVEKYLRDPARATEKPDAPTLDKLLNEVVLMQSFTKKFSRFLERQFNYIENIQKELTDDSGDTNSKKAEAESIQIEKRKQKLAKLLNESYLGSSMQDITSKYIQLEHFYMLETINKAINMDHKEDEQMNSSVIDDVLFLCRRSIRRSLSSNYVDGTCAVINNASMLLETTFYEYISETIKSGYPSVGYVAEAFQTAQTAYNVLQHGKSTQEAGPDAQREQFILAVNNARATSELITELKDGLIPEASKLFKDPVAASKFEHSVSQFVEISHKMSNLADAGISSLCVAAFCPRIKTSCDQYIDLNHVLNDDQLSAYEMNPWVDGGIAAIDKVLAPFQASLHPLNYKALLISSCGEFCKQFERVILKCSFNRLGGLLLDKEFRQITSYFSAIGGWPAREKCTRLAQIVALFNVDSVEEACELWRQAPAAFVSEREIQNILTRRVDLPTQNVQQVMKSLL</sequence>
<dbReference type="GO" id="GO:0007030">
    <property type="term" value="P:Golgi organization"/>
    <property type="evidence" value="ECO:0007669"/>
    <property type="project" value="TreeGrafter"/>
</dbReference>
<feature type="region of interest" description="Disordered" evidence="9">
    <location>
        <begin position="1"/>
        <end position="62"/>
    </location>
</feature>
<protein>
    <recommendedName>
        <fullName evidence="3">Conserved oligomeric Golgi complex subunit 4</fullName>
    </recommendedName>
    <alternativeName>
        <fullName evidence="8">Component of oligomeric Golgi complex 4</fullName>
    </alternativeName>
</protein>
<evidence type="ECO:0000256" key="8">
    <source>
        <dbReference type="ARBA" id="ARBA00031340"/>
    </source>
</evidence>
<evidence type="ECO:0000256" key="3">
    <source>
        <dbReference type="ARBA" id="ARBA00020975"/>
    </source>
</evidence>
<keyword evidence="7" id="KW-0472">Membrane</keyword>
<evidence type="ECO:0000313" key="11">
    <source>
        <dbReference type="Proteomes" id="UP000887575"/>
    </source>
</evidence>
<dbReference type="Gene3D" id="1.20.58.1970">
    <property type="match status" value="1"/>
</dbReference>
<evidence type="ECO:0000256" key="2">
    <source>
        <dbReference type="ARBA" id="ARBA00009215"/>
    </source>
</evidence>
<comment type="subcellular location">
    <subcellularLocation>
        <location evidence="1">Golgi apparatus membrane</location>
        <topology evidence="1">Peripheral membrane protein</topology>
    </subcellularLocation>
</comment>
<reference evidence="12" key="1">
    <citation type="submission" date="2024-02" db="UniProtKB">
        <authorList>
            <consortium name="WormBaseParasite"/>
        </authorList>
    </citation>
    <scope>IDENTIFICATION</scope>
</reference>
<dbReference type="SMART" id="SM00762">
    <property type="entry name" value="Cog4"/>
    <property type="match status" value="1"/>
</dbReference>
<comment type="similarity">
    <text evidence="2">Belongs to the COG4 family.</text>
</comment>
<dbReference type="WBParaSite" id="MBELARI_LOCUS4723">
    <property type="protein sequence ID" value="MBELARI_LOCUS4723"/>
    <property type="gene ID" value="MBELARI_LOCUS4723"/>
</dbReference>
<dbReference type="InterPro" id="IPR013167">
    <property type="entry name" value="COG4_M"/>
</dbReference>
<evidence type="ECO:0000256" key="1">
    <source>
        <dbReference type="ARBA" id="ARBA00004395"/>
    </source>
</evidence>
<dbReference type="AlphaFoldDB" id="A0AAF3FCM6"/>
<dbReference type="InterPro" id="IPR048684">
    <property type="entry name" value="COG4_C"/>
</dbReference>
<evidence type="ECO:0000259" key="10">
    <source>
        <dbReference type="SMART" id="SM00762"/>
    </source>
</evidence>
<evidence type="ECO:0000256" key="6">
    <source>
        <dbReference type="ARBA" id="ARBA00023034"/>
    </source>
</evidence>
<dbReference type="GO" id="GO:0006890">
    <property type="term" value="P:retrograde vesicle-mediated transport, Golgi to endoplasmic reticulum"/>
    <property type="evidence" value="ECO:0007669"/>
    <property type="project" value="TreeGrafter"/>
</dbReference>
<dbReference type="Pfam" id="PF20662">
    <property type="entry name" value="COG4_C"/>
    <property type="match status" value="1"/>
</dbReference>
<name>A0AAF3FCM6_9BILA</name>
<keyword evidence="11" id="KW-1185">Reference proteome</keyword>
<dbReference type="InterPro" id="IPR048682">
    <property type="entry name" value="COG4"/>
</dbReference>
<evidence type="ECO:0000256" key="4">
    <source>
        <dbReference type="ARBA" id="ARBA00022448"/>
    </source>
</evidence>
<evidence type="ECO:0000256" key="7">
    <source>
        <dbReference type="ARBA" id="ARBA00023136"/>
    </source>
</evidence>
<keyword evidence="4" id="KW-0813">Transport</keyword>
<keyword evidence="5" id="KW-0653">Protein transport</keyword>
<evidence type="ECO:0000256" key="5">
    <source>
        <dbReference type="ARBA" id="ARBA00022927"/>
    </source>
</evidence>
<dbReference type="Gene3D" id="1.10.287.1060">
    <property type="entry name" value="ESAT-6-like"/>
    <property type="match status" value="1"/>
</dbReference>
<dbReference type="Pfam" id="PF20663">
    <property type="entry name" value="COG4_N"/>
    <property type="match status" value="1"/>
</dbReference>